<dbReference type="Gene3D" id="3.40.50.620">
    <property type="entry name" value="HUPs"/>
    <property type="match status" value="1"/>
</dbReference>
<dbReference type="EMBL" id="PGTO01000004">
    <property type="protein sequence ID" value="RAU22616.1"/>
    <property type="molecule type" value="Genomic_DNA"/>
</dbReference>
<dbReference type="InterPro" id="IPR051599">
    <property type="entry name" value="Cell_Envelope_Assoc"/>
</dbReference>
<evidence type="ECO:0000256" key="1">
    <source>
        <dbReference type="SAM" id="Phobius"/>
    </source>
</evidence>
<evidence type="ECO:0000259" key="2">
    <source>
        <dbReference type="Pfam" id="PF02698"/>
    </source>
</evidence>
<gene>
    <name evidence="3" type="ORF">CU669_08015</name>
</gene>
<feature type="transmembrane region" description="Helical" evidence="1">
    <location>
        <begin position="41"/>
        <end position="57"/>
    </location>
</feature>
<dbReference type="GO" id="GO:0005886">
    <property type="term" value="C:plasma membrane"/>
    <property type="evidence" value="ECO:0007669"/>
    <property type="project" value="TreeGrafter"/>
</dbReference>
<protein>
    <submittedName>
        <fullName evidence="3">YdcF family protein</fullName>
    </submittedName>
</protein>
<dbReference type="CDD" id="cd06259">
    <property type="entry name" value="YdcF-like"/>
    <property type="match status" value="1"/>
</dbReference>
<keyword evidence="1" id="KW-0472">Membrane</keyword>
<dbReference type="PANTHER" id="PTHR30336">
    <property type="entry name" value="INNER MEMBRANE PROTEIN, PROBABLE PERMEASE"/>
    <property type="match status" value="1"/>
</dbReference>
<dbReference type="InterPro" id="IPR014729">
    <property type="entry name" value="Rossmann-like_a/b/a_fold"/>
</dbReference>
<feature type="domain" description="DUF218" evidence="2">
    <location>
        <begin position="80"/>
        <end position="219"/>
    </location>
</feature>
<dbReference type="InterPro" id="IPR003848">
    <property type="entry name" value="DUF218"/>
</dbReference>
<sequence>MFILSKLVGVLTDPFTLFYLAVGMGGLLLLIRRARVWGRRLLVGSFAVVTALAVFPVEQPMVEAWENRFPPPRPLPDHVDGIIVLGGGLNPAISAARGQPSINSAAARMTALIPLAKRYPDARLIFTGGSGSVLEQEFKEASYVKEFYEQIGFDAGRVIFESQSRNTRENAVFSKEIAAPKPGETWLLITSAFHMARSVGCFRAVGWPVVAYPVDYRTTGRGEVAWSDLRFSIVAGLGGMQTLAHEAMGLIGYRLSGWTDELLPHP</sequence>
<dbReference type="Pfam" id="PF02698">
    <property type="entry name" value="DUF218"/>
    <property type="match status" value="1"/>
</dbReference>
<dbReference type="Proteomes" id="UP000251075">
    <property type="component" value="Unassembled WGS sequence"/>
</dbReference>
<dbReference type="GO" id="GO:0000270">
    <property type="term" value="P:peptidoglycan metabolic process"/>
    <property type="evidence" value="ECO:0007669"/>
    <property type="project" value="TreeGrafter"/>
</dbReference>
<evidence type="ECO:0000313" key="3">
    <source>
        <dbReference type="EMBL" id="RAU22616.1"/>
    </source>
</evidence>
<dbReference type="GO" id="GO:0043164">
    <property type="term" value="P:Gram-negative-bacterium-type cell wall biogenesis"/>
    <property type="evidence" value="ECO:0007669"/>
    <property type="project" value="TreeGrafter"/>
</dbReference>
<evidence type="ECO:0000313" key="4">
    <source>
        <dbReference type="Proteomes" id="UP000251075"/>
    </source>
</evidence>
<reference evidence="3 4" key="1">
    <citation type="submission" date="2017-11" db="EMBL/GenBank/DDBJ databases">
        <title>Draft genome sequence of magnetotactic bacterium Magnetospirillum kuznetsovii LBB-42.</title>
        <authorList>
            <person name="Grouzdev D.S."/>
            <person name="Rysina M.S."/>
            <person name="Baslerov R.V."/>
            <person name="Koziaeva V."/>
        </authorList>
    </citation>
    <scope>NUCLEOTIDE SEQUENCE [LARGE SCALE GENOMIC DNA]</scope>
    <source>
        <strain evidence="3 4">LBB-42</strain>
    </source>
</reference>
<keyword evidence="1" id="KW-1133">Transmembrane helix</keyword>
<organism evidence="3 4">
    <name type="scientific">Paramagnetospirillum kuznetsovii</name>
    <dbReference type="NCBI Taxonomy" id="2053833"/>
    <lineage>
        <taxon>Bacteria</taxon>
        <taxon>Pseudomonadati</taxon>
        <taxon>Pseudomonadota</taxon>
        <taxon>Alphaproteobacteria</taxon>
        <taxon>Rhodospirillales</taxon>
        <taxon>Magnetospirillaceae</taxon>
        <taxon>Paramagnetospirillum</taxon>
    </lineage>
</organism>
<dbReference type="AlphaFoldDB" id="A0A364NZX7"/>
<name>A0A364NZX7_9PROT</name>
<keyword evidence="1" id="KW-0812">Transmembrane</keyword>
<accession>A0A364NZX7</accession>
<keyword evidence="4" id="KW-1185">Reference proteome</keyword>
<feature type="transmembrane region" description="Helical" evidence="1">
    <location>
        <begin position="15"/>
        <end position="34"/>
    </location>
</feature>
<dbReference type="OrthoDB" id="9809813at2"/>
<dbReference type="RefSeq" id="WP_112143450.1">
    <property type="nucleotide sequence ID" value="NZ_PGTO01000004.1"/>
</dbReference>
<comment type="caution">
    <text evidence="3">The sequence shown here is derived from an EMBL/GenBank/DDBJ whole genome shotgun (WGS) entry which is preliminary data.</text>
</comment>
<dbReference type="PANTHER" id="PTHR30336:SF4">
    <property type="entry name" value="ENVELOPE BIOGENESIS FACTOR ELYC"/>
    <property type="match status" value="1"/>
</dbReference>
<proteinExistence type="predicted"/>